<organism evidence="1 2">
    <name type="scientific">Heterorhabditis bacteriophora</name>
    <name type="common">Entomopathogenic nematode worm</name>
    <dbReference type="NCBI Taxonomy" id="37862"/>
    <lineage>
        <taxon>Eukaryota</taxon>
        <taxon>Metazoa</taxon>
        <taxon>Ecdysozoa</taxon>
        <taxon>Nematoda</taxon>
        <taxon>Chromadorea</taxon>
        <taxon>Rhabditida</taxon>
        <taxon>Rhabditina</taxon>
        <taxon>Rhabditomorpha</taxon>
        <taxon>Strongyloidea</taxon>
        <taxon>Heterorhabditidae</taxon>
        <taxon>Heterorhabditis</taxon>
    </lineage>
</organism>
<reference evidence="2" key="1">
    <citation type="submission" date="2016-11" db="UniProtKB">
        <authorList>
            <consortium name="WormBaseParasite"/>
        </authorList>
    </citation>
    <scope>IDENTIFICATION</scope>
</reference>
<dbReference type="WBParaSite" id="Hba_08659">
    <property type="protein sequence ID" value="Hba_08659"/>
    <property type="gene ID" value="Hba_08659"/>
</dbReference>
<sequence>MLSDVAGLNIQQRRLVRMMETKIETTEFSSREHCNSYQNCHPNKTPEDERYRLKHIFLREKYEHVMEASTNYLYETNRIRHRVYQIEKQCRQMRCLKRVLCQLLDDHGDLYYKAHLEILDEDPPPTFLDALPKESNWTMEPARKKSKTKVSTQL</sequence>
<name>A0A1I7WU42_HETBA</name>
<keyword evidence="1" id="KW-1185">Reference proteome</keyword>
<dbReference type="Proteomes" id="UP000095283">
    <property type="component" value="Unplaced"/>
</dbReference>
<accession>A0A1I7WU42</accession>
<evidence type="ECO:0000313" key="1">
    <source>
        <dbReference type="Proteomes" id="UP000095283"/>
    </source>
</evidence>
<protein>
    <submittedName>
        <fullName evidence="2">NSL complex protein NSL2</fullName>
    </submittedName>
</protein>
<dbReference type="AlphaFoldDB" id="A0A1I7WU42"/>
<evidence type="ECO:0000313" key="2">
    <source>
        <dbReference type="WBParaSite" id="Hba_08659"/>
    </source>
</evidence>
<proteinExistence type="predicted"/>